<accession>A0ABY4I1M5</accession>
<dbReference type="RefSeq" id="WP_247812244.1">
    <property type="nucleotide sequence ID" value="NZ_CP095855.1"/>
</dbReference>
<name>A0ABY4I1M5_CHIFI</name>
<organism evidence="1 2">
    <name type="scientific">Chitinophaga filiformis</name>
    <name type="common">Myxococcus filiformis</name>
    <name type="synonym">Flexibacter filiformis</name>
    <dbReference type="NCBI Taxonomy" id="104663"/>
    <lineage>
        <taxon>Bacteria</taxon>
        <taxon>Pseudomonadati</taxon>
        <taxon>Bacteroidota</taxon>
        <taxon>Chitinophagia</taxon>
        <taxon>Chitinophagales</taxon>
        <taxon>Chitinophagaceae</taxon>
        <taxon>Chitinophaga</taxon>
    </lineage>
</organism>
<evidence type="ECO:0000313" key="2">
    <source>
        <dbReference type="Proteomes" id="UP000830198"/>
    </source>
</evidence>
<sequence>MTSLKMIEKVFNTTLPKSFTESWEGLLETRLCKLRAYNFGEFYILNEAAITALNTRKEPGITLSNELETVRKFIEERPLIRDYVPIAVESLYSYFYCFIGFKKTRGIIEDDSVYCVTSFVDSSPEVFNFKKIASKYTDIFGDERYAELAAHFHATDSLLTTRATDHLYSHLFERYTFIDSYLDFIAKRLNSLFSIFDDIKFFDEGGHTLYCESGGIKSVVFDTGDKVMQRIENTEVGVPVPQTVLFDNLKRVLADKLGPYTLYIFSWWFFSEDVAATGFGLSRNNDLGPLLDQYGMTLTRF</sequence>
<gene>
    <name evidence="1" type="ORF">MYF79_01585</name>
</gene>
<dbReference type="Proteomes" id="UP000830198">
    <property type="component" value="Chromosome"/>
</dbReference>
<proteinExistence type="predicted"/>
<protein>
    <submittedName>
        <fullName evidence="1">Uncharacterized protein</fullName>
    </submittedName>
</protein>
<reference evidence="1 2" key="1">
    <citation type="submission" date="2022-04" db="EMBL/GenBank/DDBJ databases">
        <title>The arsenic-methylating capacity of Chitinophaga filiformis YT5 during chitin decomposition.</title>
        <authorList>
            <person name="Chen G."/>
            <person name="Liang Y."/>
        </authorList>
    </citation>
    <scope>NUCLEOTIDE SEQUENCE [LARGE SCALE GENOMIC DNA]</scope>
    <source>
        <strain evidence="1 2">YT5</strain>
    </source>
</reference>
<dbReference type="EMBL" id="CP095855">
    <property type="protein sequence ID" value="UPK69981.1"/>
    <property type="molecule type" value="Genomic_DNA"/>
</dbReference>
<evidence type="ECO:0000313" key="1">
    <source>
        <dbReference type="EMBL" id="UPK69981.1"/>
    </source>
</evidence>
<keyword evidence="2" id="KW-1185">Reference proteome</keyword>